<dbReference type="InterPro" id="IPR036097">
    <property type="entry name" value="HisK_dim/P_sf"/>
</dbReference>
<dbReference type="PROSITE" id="PS50110">
    <property type="entry name" value="RESPONSE_REGULATORY"/>
    <property type="match status" value="2"/>
</dbReference>
<dbReference type="InterPro" id="IPR003594">
    <property type="entry name" value="HATPase_dom"/>
</dbReference>
<dbReference type="PANTHER" id="PTHR43547:SF10">
    <property type="entry name" value="SENSOR HISTIDINE KINASE DCUS"/>
    <property type="match status" value="1"/>
</dbReference>
<dbReference type="RefSeq" id="WP_152584931.1">
    <property type="nucleotide sequence ID" value="NZ_CP045423.1"/>
</dbReference>
<evidence type="ECO:0000256" key="4">
    <source>
        <dbReference type="PROSITE-ProRule" id="PRU00169"/>
    </source>
</evidence>
<evidence type="ECO:0000256" key="5">
    <source>
        <dbReference type="SAM" id="Coils"/>
    </source>
</evidence>
<feature type="domain" description="Response regulatory" evidence="7">
    <location>
        <begin position="11"/>
        <end position="127"/>
    </location>
</feature>
<evidence type="ECO:0000256" key="2">
    <source>
        <dbReference type="ARBA" id="ARBA00012438"/>
    </source>
</evidence>
<name>A0A5P9JVS6_9HYPH</name>
<dbReference type="Gene3D" id="3.30.565.10">
    <property type="entry name" value="Histidine kinase-like ATPase, C-terminal domain"/>
    <property type="match status" value="1"/>
</dbReference>
<dbReference type="InterPro" id="IPR005467">
    <property type="entry name" value="His_kinase_dom"/>
</dbReference>
<evidence type="ECO:0000259" key="6">
    <source>
        <dbReference type="PROSITE" id="PS50109"/>
    </source>
</evidence>
<keyword evidence="9" id="KW-1185">Reference proteome</keyword>
<evidence type="ECO:0000313" key="8">
    <source>
        <dbReference type="EMBL" id="QFU15285.1"/>
    </source>
</evidence>
<evidence type="ECO:0000256" key="3">
    <source>
        <dbReference type="ARBA" id="ARBA00022553"/>
    </source>
</evidence>
<dbReference type="InterPro" id="IPR001789">
    <property type="entry name" value="Sig_transdc_resp-reg_receiver"/>
</dbReference>
<evidence type="ECO:0000313" key="9">
    <source>
        <dbReference type="Proteomes" id="UP000325614"/>
    </source>
</evidence>
<dbReference type="CDD" id="cd00156">
    <property type="entry name" value="REC"/>
    <property type="match status" value="1"/>
</dbReference>
<dbReference type="PROSITE" id="PS50109">
    <property type="entry name" value="HIS_KIN"/>
    <property type="match status" value="1"/>
</dbReference>
<feature type="modified residue" description="4-aspartylphosphate" evidence="4">
    <location>
        <position position="60"/>
    </location>
</feature>
<dbReference type="SMART" id="SM00388">
    <property type="entry name" value="HisKA"/>
    <property type="match status" value="1"/>
</dbReference>
<dbReference type="SMART" id="SM00448">
    <property type="entry name" value="REC"/>
    <property type="match status" value="2"/>
</dbReference>
<dbReference type="SUPFAM" id="SSF55874">
    <property type="entry name" value="ATPase domain of HSP90 chaperone/DNA topoisomerase II/histidine kinase"/>
    <property type="match status" value="1"/>
</dbReference>
<dbReference type="SUPFAM" id="SSF52172">
    <property type="entry name" value="CheY-like"/>
    <property type="match status" value="2"/>
</dbReference>
<protein>
    <recommendedName>
        <fullName evidence="2">histidine kinase</fullName>
        <ecNumber evidence="2">2.7.13.3</ecNumber>
    </recommendedName>
</protein>
<dbReference type="SUPFAM" id="SSF47384">
    <property type="entry name" value="Homodimeric domain of signal transducing histidine kinase"/>
    <property type="match status" value="1"/>
</dbReference>
<dbReference type="PANTHER" id="PTHR43547">
    <property type="entry name" value="TWO-COMPONENT HISTIDINE KINASE"/>
    <property type="match status" value="1"/>
</dbReference>
<keyword evidence="5" id="KW-0175">Coiled coil</keyword>
<evidence type="ECO:0000259" key="7">
    <source>
        <dbReference type="PROSITE" id="PS50110"/>
    </source>
</evidence>
<feature type="domain" description="Histidine kinase" evidence="6">
    <location>
        <begin position="356"/>
        <end position="577"/>
    </location>
</feature>
<feature type="coiled-coil region" evidence="5">
    <location>
        <begin position="293"/>
        <end position="347"/>
    </location>
</feature>
<dbReference type="Pfam" id="PF00512">
    <property type="entry name" value="HisKA"/>
    <property type="match status" value="1"/>
</dbReference>
<gene>
    <name evidence="8" type="ORF">GDR74_03075</name>
</gene>
<dbReference type="AlphaFoldDB" id="A0A5P9JVS6"/>
<dbReference type="EC" id="2.7.13.3" evidence="2"/>
<comment type="catalytic activity">
    <reaction evidence="1">
        <text>ATP + protein L-histidine = ADP + protein N-phospho-L-histidine.</text>
        <dbReference type="EC" id="2.7.13.3"/>
    </reaction>
</comment>
<keyword evidence="3 4" id="KW-0597">Phosphoprotein</keyword>
<sequence length="579" mass="63312">MSARPAAPAARILLVEDSETQALQLRHMLESNGFAVDWQPTAEAALDSLNAGLPDLVIADYHLPGMNGDELSRQMRLNVRTRAIPVIMLTEARERAVERQGLESGADAYISKSAEQDLIILRIKALLRRRTGSDLQEGREAPSFSTFRRARLMVVDDSLTRRTYLRDLLSREGYEVTMAPEPSEALKLVSRPGASWDCILVNVLSPGFDGIELCRQLNAYRGLAPLPGMEVPTFSIVGLGNEDGGDMLSRIFAAGADDVVPVAVEPDVMRVRIRALVRRKLLQDENWRIETELRARELALERARAEAASAEARASLAGALAKANFELEQANHRLRETQAKLVQAAKMASLGELVAGIAHEINNPLAFIMAHQGTVERLLNDISSKVPAEPGLERSLAKARERVGAMKLGMGRIQELVLNLRRFSRLDEGGFQTVNVRESIETVLALLGHKLGTRIDVRRHYRGARDLYCSPALLNQVVMNIIGNAADAIAGTGAIDIETSSDETTYTIRISDTGPGIPPEMRERIFEPFFTTKPVGAGTGLGLAIAYSVVEAHKGTITVDENPAGGARFTVTIPRQNIE</sequence>
<dbReference type="GO" id="GO:0000155">
    <property type="term" value="F:phosphorelay sensor kinase activity"/>
    <property type="evidence" value="ECO:0007669"/>
    <property type="project" value="InterPro"/>
</dbReference>
<proteinExistence type="predicted"/>
<dbReference type="PRINTS" id="PR00344">
    <property type="entry name" value="BCTRLSENSOR"/>
</dbReference>
<dbReference type="Gene3D" id="3.40.50.2300">
    <property type="match status" value="2"/>
</dbReference>
<comment type="caution">
    <text evidence="4">Lacks conserved residue(s) required for the propagation of feature annotation.</text>
</comment>
<accession>A0A5P9JVS6</accession>
<dbReference type="InterPro" id="IPR003661">
    <property type="entry name" value="HisK_dim/P_dom"/>
</dbReference>
<dbReference type="CDD" id="cd00082">
    <property type="entry name" value="HisKA"/>
    <property type="match status" value="1"/>
</dbReference>
<dbReference type="Proteomes" id="UP000325614">
    <property type="component" value="Chromosome"/>
</dbReference>
<dbReference type="Pfam" id="PF02518">
    <property type="entry name" value="HATPase_c"/>
    <property type="match status" value="1"/>
</dbReference>
<feature type="domain" description="Response regulatory" evidence="7">
    <location>
        <begin position="151"/>
        <end position="277"/>
    </location>
</feature>
<dbReference type="KEGG" id="mico:GDR74_03075"/>
<dbReference type="InterPro" id="IPR011006">
    <property type="entry name" value="CheY-like_superfamily"/>
</dbReference>
<dbReference type="Pfam" id="PF00072">
    <property type="entry name" value="Response_reg"/>
    <property type="match status" value="2"/>
</dbReference>
<dbReference type="InterPro" id="IPR036890">
    <property type="entry name" value="HATPase_C_sf"/>
</dbReference>
<organism evidence="8 9">
    <name type="scientific">Microvirga thermotolerans</name>
    <dbReference type="NCBI Taxonomy" id="2651334"/>
    <lineage>
        <taxon>Bacteria</taxon>
        <taxon>Pseudomonadati</taxon>
        <taxon>Pseudomonadota</taxon>
        <taxon>Alphaproteobacteria</taxon>
        <taxon>Hyphomicrobiales</taxon>
        <taxon>Methylobacteriaceae</taxon>
        <taxon>Microvirga</taxon>
    </lineage>
</organism>
<dbReference type="Gene3D" id="1.10.287.130">
    <property type="match status" value="1"/>
</dbReference>
<evidence type="ECO:0000256" key="1">
    <source>
        <dbReference type="ARBA" id="ARBA00000085"/>
    </source>
</evidence>
<dbReference type="SMART" id="SM00387">
    <property type="entry name" value="HATPase_c"/>
    <property type="match status" value="1"/>
</dbReference>
<dbReference type="InterPro" id="IPR004358">
    <property type="entry name" value="Sig_transdc_His_kin-like_C"/>
</dbReference>
<reference evidence="8 9" key="1">
    <citation type="submission" date="2019-10" db="EMBL/GenBank/DDBJ databases">
        <title>Isolation, Identification of Microvirga thermotolerans HR1, a novel thermophilic bacterium and Comparative Genomics of the genus Microvirga.</title>
        <authorList>
            <person name="Li J."/>
            <person name="Zhang W."/>
            <person name="Lin M."/>
            <person name="Wang J."/>
        </authorList>
    </citation>
    <scope>NUCLEOTIDE SEQUENCE [LARGE SCALE GENOMIC DNA]</scope>
    <source>
        <strain evidence="8 9">HR1</strain>
    </source>
</reference>
<dbReference type="EMBL" id="CP045423">
    <property type="protein sequence ID" value="QFU15285.1"/>
    <property type="molecule type" value="Genomic_DNA"/>
</dbReference>